<evidence type="ECO:0000256" key="1">
    <source>
        <dbReference type="SAM" id="MobiDB-lite"/>
    </source>
</evidence>
<evidence type="ECO:0000313" key="3">
    <source>
        <dbReference type="Proteomes" id="UP001142055"/>
    </source>
</evidence>
<sequence>MSSQSSVSIDYDPTTASRSVSGTTMATPNIGHGEFVQYLVEWIKCYRNEWSFGDKLGVAYHFTSDRLFKQNNVVNRSGNRVRIEMRNVNAFFNKLRTTLLEYPFVIVQLFGSAEANLMYCHSKLIKLETKRAILLIGDVCLVQGHFNNYFAEPTPIEPGTVIKLYGRIFDIRISSNYHSIFTRTEDIIKNRIKLASMEERRLSNDDDDFEIDEETGSECIDEMDSLGDDEHQSRHSSIIDYERNQNGHSPASIPGRIQTREMGTQAETDPNLIETTNPIAPRSI</sequence>
<dbReference type="EMBL" id="JAPWDV010000001">
    <property type="protein sequence ID" value="KAJ6225581.1"/>
    <property type="molecule type" value="Genomic_DNA"/>
</dbReference>
<gene>
    <name evidence="2" type="ORF">RDWZM_004126</name>
</gene>
<feature type="region of interest" description="Disordered" evidence="1">
    <location>
        <begin position="240"/>
        <end position="284"/>
    </location>
</feature>
<comment type="caution">
    <text evidence="2">The sequence shown here is derived from an EMBL/GenBank/DDBJ whole genome shotgun (WGS) entry which is preliminary data.</text>
</comment>
<dbReference type="OMA" id="NCESIFE"/>
<name>A0A9Q0RTM5_BLOTA</name>
<organism evidence="2 3">
    <name type="scientific">Blomia tropicalis</name>
    <name type="common">Mite</name>
    <dbReference type="NCBI Taxonomy" id="40697"/>
    <lineage>
        <taxon>Eukaryota</taxon>
        <taxon>Metazoa</taxon>
        <taxon>Ecdysozoa</taxon>
        <taxon>Arthropoda</taxon>
        <taxon>Chelicerata</taxon>
        <taxon>Arachnida</taxon>
        <taxon>Acari</taxon>
        <taxon>Acariformes</taxon>
        <taxon>Sarcoptiformes</taxon>
        <taxon>Astigmata</taxon>
        <taxon>Glycyphagoidea</taxon>
        <taxon>Echimyopodidae</taxon>
        <taxon>Blomia</taxon>
    </lineage>
</organism>
<keyword evidence="3" id="KW-1185">Reference proteome</keyword>
<protein>
    <submittedName>
        <fullName evidence="2">Uncharacterized protein</fullName>
    </submittedName>
</protein>
<reference evidence="2" key="1">
    <citation type="submission" date="2022-12" db="EMBL/GenBank/DDBJ databases">
        <title>Genome assemblies of Blomia tropicalis.</title>
        <authorList>
            <person name="Cui Y."/>
        </authorList>
    </citation>
    <scope>NUCLEOTIDE SEQUENCE</scope>
    <source>
        <tissue evidence="2">Adult mites</tissue>
    </source>
</reference>
<evidence type="ECO:0000313" key="2">
    <source>
        <dbReference type="EMBL" id="KAJ6225581.1"/>
    </source>
</evidence>
<feature type="compositionally biased region" description="Polar residues" evidence="1">
    <location>
        <begin position="261"/>
        <end position="278"/>
    </location>
</feature>
<dbReference type="AlphaFoldDB" id="A0A9Q0RTM5"/>
<proteinExistence type="predicted"/>
<dbReference type="Proteomes" id="UP001142055">
    <property type="component" value="Chromosome 1"/>
</dbReference>
<feature type="region of interest" description="Disordered" evidence="1">
    <location>
        <begin position="1"/>
        <end position="23"/>
    </location>
</feature>
<accession>A0A9Q0RTM5</accession>